<dbReference type="PANTHER" id="PTHR43214:SF37">
    <property type="entry name" value="TRANSCRIPTIONAL REGULATORY PROTEIN YDFI"/>
    <property type="match status" value="1"/>
</dbReference>
<evidence type="ECO:0000256" key="1">
    <source>
        <dbReference type="ARBA" id="ARBA00022553"/>
    </source>
</evidence>
<feature type="domain" description="Response regulatory" evidence="5">
    <location>
        <begin position="3"/>
        <end position="118"/>
    </location>
</feature>
<dbReference type="SUPFAM" id="SSF52172">
    <property type="entry name" value="CheY-like"/>
    <property type="match status" value="1"/>
</dbReference>
<dbReference type="GO" id="GO:0003677">
    <property type="term" value="F:DNA binding"/>
    <property type="evidence" value="ECO:0007669"/>
    <property type="project" value="UniProtKB-KW"/>
</dbReference>
<keyword evidence="1 3" id="KW-0597">Phosphoprotein</keyword>
<gene>
    <name evidence="6" type="ORF">H7F51_16460</name>
</gene>
<reference evidence="6 7" key="1">
    <citation type="submission" date="2020-08" db="EMBL/GenBank/DDBJ databases">
        <title>The genome sequence of type strain Novosphingobium flavum NBRC 111647.</title>
        <authorList>
            <person name="Liu Y."/>
        </authorList>
    </citation>
    <scope>NUCLEOTIDE SEQUENCE [LARGE SCALE GENOMIC DNA]</scope>
    <source>
        <strain evidence="6 7">NBRC 111647</strain>
    </source>
</reference>
<dbReference type="PROSITE" id="PS50043">
    <property type="entry name" value="HTH_LUXR_2"/>
    <property type="match status" value="1"/>
</dbReference>
<dbReference type="AlphaFoldDB" id="A0A7X1FUC3"/>
<dbReference type="PROSITE" id="PS00622">
    <property type="entry name" value="HTH_LUXR_1"/>
    <property type="match status" value="1"/>
</dbReference>
<proteinExistence type="predicted"/>
<sequence>MTSILLADDHAFIRAGVEAVLGNTDYRIVANVGSGREALAAVRELDPAVCVFDVTMPDGDGVETLRAMRRAGDNRPVILLTAQIDDARLLDALDAGVNGIVGKEGAEETLADTIDAVLEGRKAIGPDLIERARKEATRRKTPSPMSVLTRRERTIVSFVAQGYRNRDIASELGITEGTVKVYLHSLYQKLAIENRTELAVLALRHRDELA</sequence>
<dbReference type="Gene3D" id="3.40.50.2300">
    <property type="match status" value="1"/>
</dbReference>
<protein>
    <submittedName>
        <fullName evidence="6">Response regulator transcription factor</fullName>
    </submittedName>
</protein>
<accession>A0A7X1FUC3</accession>
<dbReference type="InterPro" id="IPR000792">
    <property type="entry name" value="Tscrpt_reg_LuxR_C"/>
</dbReference>
<dbReference type="GO" id="GO:0000160">
    <property type="term" value="P:phosphorelay signal transduction system"/>
    <property type="evidence" value="ECO:0007669"/>
    <property type="project" value="InterPro"/>
</dbReference>
<dbReference type="SMART" id="SM00421">
    <property type="entry name" value="HTH_LUXR"/>
    <property type="match status" value="1"/>
</dbReference>
<dbReference type="PANTHER" id="PTHR43214">
    <property type="entry name" value="TWO-COMPONENT RESPONSE REGULATOR"/>
    <property type="match status" value="1"/>
</dbReference>
<evidence type="ECO:0000256" key="2">
    <source>
        <dbReference type="ARBA" id="ARBA00023125"/>
    </source>
</evidence>
<dbReference type="Pfam" id="PF00196">
    <property type="entry name" value="GerE"/>
    <property type="match status" value="1"/>
</dbReference>
<evidence type="ECO:0000313" key="7">
    <source>
        <dbReference type="Proteomes" id="UP000566813"/>
    </source>
</evidence>
<name>A0A7X1FUC3_9SPHN</name>
<evidence type="ECO:0000259" key="4">
    <source>
        <dbReference type="PROSITE" id="PS50043"/>
    </source>
</evidence>
<dbReference type="InterPro" id="IPR011006">
    <property type="entry name" value="CheY-like_superfamily"/>
</dbReference>
<keyword evidence="7" id="KW-1185">Reference proteome</keyword>
<dbReference type="PROSITE" id="PS50110">
    <property type="entry name" value="RESPONSE_REGULATORY"/>
    <property type="match status" value="1"/>
</dbReference>
<dbReference type="InterPro" id="IPR058245">
    <property type="entry name" value="NreC/VraR/RcsB-like_REC"/>
</dbReference>
<dbReference type="Proteomes" id="UP000566813">
    <property type="component" value="Unassembled WGS sequence"/>
</dbReference>
<dbReference type="PRINTS" id="PR00038">
    <property type="entry name" value="HTHLUXR"/>
</dbReference>
<evidence type="ECO:0000256" key="3">
    <source>
        <dbReference type="PROSITE-ProRule" id="PRU00169"/>
    </source>
</evidence>
<dbReference type="InterPro" id="IPR001789">
    <property type="entry name" value="Sig_transdc_resp-reg_receiver"/>
</dbReference>
<feature type="domain" description="HTH luxR-type" evidence="4">
    <location>
        <begin position="141"/>
        <end position="206"/>
    </location>
</feature>
<keyword evidence="2" id="KW-0238">DNA-binding</keyword>
<comment type="caution">
    <text evidence="6">The sequence shown here is derived from an EMBL/GenBank/DDBJ whole genome shotgun (WGS) entry which is preliminary data.</text>
</comment>
<organism evidence="6 7">
    <name type="scientific">Novosphingobium flavum</name>
    <dbReference type="NCBI Taxonomy" id="1778672"/>
    <lineage>
        <taxon>Bacteria</taxon>
        <taxon>Pseudomonadati</taxon>
        <taxon>Pseudomonadota</taxon>
        <taxon>Alphaproteobacteria</taxon>
        <taxon>Sphingomonadales</taxon>
        <taxon>Sphingomonadaceae</taxon>
        <taxon>Novosphingobium</taxon>
    </lineage>
</organism>
<dbReference type="RefSeq" id="WP_185665405.1">
    <property type="nucleotide sequence ID" value="NZ_JACLAW010000014.1"/>
</dbReference>
<dbReference type="CDD" id="cd17535">
    <property type="entry name" value="REC_NarL-like"/>
    <property type="match status" value="1"/>
</dbReference>
<evidence type="ECO:0000313" key="6">
    <source>
        <dbReference type="EMBL" id="MBC2667113.1"/>
    </source>
</evidence>
<dbReference type="InterPro" id="IPR039420">
    <property type="entry name" value="WalR-like"/>
</dbReference>
<dbReference type="SMART" id="SM00448">
    <property type="entry name" value="REC"/>
    <property type="match status" value="1"/>
</dbReference>
<evidence type="ECO:0000259" key="5">
    <source>
        <dbReference type="PROSITE" id="PS50110"/>
    </source>
</evidence>
<dbReference type="Pfam" id="PF00072">
    <property type="entry name" value="Response_reg"/>
    <property type="match status" value="1"/>
</dbReference>
<dbReference type="EMBL" id="JACLAW010000014">
    <property type="protein sequence ID" value="MBC2667113.1"/>
    <property type="molecule type" value="Genomic_DNA"/>
</dbReference>
<feature type="modified residue" description="4-aspartylphosphate" evidence="3">
    <location>
        <position position="53"/>
    </location>
</feature>
<dbReference type="CDD" id="cd06170">
    <property type="entry name" value="LuxR_C_like"/>
    <property type="match status" value="1"/>
</dbReference>
<dbReference type="GO" id="GO:0006355">
    <property type="term" value="P:regulation of DNA-templated transcription"/>
    <property type="evidence" value="ECO:0007669"/>
    <property type="project" value="InterPro"/>
</dbReference>